<dbReference type="PROSITE" id="PS50885">
    <property type="entry name" value="HAMP"/>
    <property type="match status" value="1"/>
</dbReference>
<dbReference type="PANTHER" id="PTHR41523">
    <property type="entry name" value="TWO-COMPONENT SYSTEM SENSOR PROTEIN"/>
    <property type="match status" value="1"/>
</dbReference>
<evidence type="ECO:0000256" key="5">
    <source>
        <dbReference type="ARBA" id="ARBA00022741"/>
    </source>
</evidence>
<proteinExistence type="predicted"/>
<keyword evidence="5" id="KW-0547">Nucleotide-binding</keyword>
<keyword evidence="8" id="KW-1133">Transmembrane helix</keyword>
<evidence type="ECO:0000256" key="7">
    <source>
        <dbReference type="ARBA" id="ARBA00022840"/>
    </source>
</evidence>
<dbReference type="InterPro" id="IPR003660">
    <property type="entry name" value="HAMP_dom"/>
</dbReference>
<name>A0ABR5YHB1_9SPHN</name>
<keyword evidence="6 10" id="KW-0418">Kinase</keyword>
<sequence>MTTPSTGRRKPPSPAAALRRAPTGAKLMLILSAALLPLALIALFATLQTSRVADVDLRARLRVAATEASRAVAIELVGDMTALRVAMTAMAEDPADSPSCARVEGVFAQQASVGARFGIYSADGRLVCGTAIPVRMEGAPDAGGVRAQVVADSGLVLDIRGISSARVVAFFPVTMLRELAQPSGFASPFESGLLHGKEAELILSQLPEQGGIDRMERVNIPLGIDDLTFVMAVRRAPFTSSAIIAMLLPLVMWVAATGIGWFVVDRLLIRPLRRLRDDIERYRPGHPMADVNLGAVPAQEIADLGETFQELTHTVERHEQSMADGLVRQTKLTREVHHRVKNNLQVISSLINFHARSAHGAAAADAYATIQRRVDALAVVHRHHYAEMEENRGLELKSVIGELASNIRATASGSTSKLGITLNVEPVLVTQDVAVAVSFLLTELIELAVSVNPDAQIGVSLRHNAGTDTAVLRATSPSLVESEELEALVASRYGRIILGLSRQLRAPLHHDPLTGAYEIVIAARAA</sequence>
<feature type="domain" description="HAMP" evidence="9">
    <location>
        <begin position="266"/>
        <end position="320"/>
    </location>
</feature>
<protein>
    <recommendedName>
        <fullName evidence="2">histidine kinase</fullName>
        <ecNumber evidence="2">2.7.13.3</ecNumber>
    </recommendedName>
</protein>
<dbReference type="GO" id="GO:0016301">
    <property type="term" value="F:kinase activity"/>
    <property type="evidence" value="ECO:0007669"/>
    <property type="project" value="UniProtKB-KW"/>
</dbReference>
<evidence type="ECO:0000256" key="2">
    <source>
        <dbReference type="ARBA" id="ARBA00012438"/>
    </source>
</evidence>
<evidence type="ECO:0000313" key="10">
    <source>
        <dbReference type="EMBL" id="KZE17905.1"/>
    </source>
</evidence>
<keyword evidence="8" id="KW-0472">Membrane</keyword>
<dbReference type="EMBL" id="LQQO01000004">
    <property type="protein sequence ID" value="KZE17905.1"/>
    <property type="molecule type" value="Genomic_DNA"/>
</dbReference>
<dbReference type="Proteomes" id="UP000076609">
    <property type="component" value="Unassembled WGS sequence"/>
</dbReference>
<keyword evidence="8" id="KW-0812">Transmembrane</keyword>
<evidence type="ECO:0000256" key="6">
    <source>
        <dbReference type="ARBA" id="ARBA00022777"/>
    </source>
</evidence>
<evidence type="ECO:0000256" key="8">
    <source>
        <dbReference type="SAM" id="Phobius"/>
    </source>
</evidence>
<accession>A0ABR5YHB1</accession>
<evidence type="ECO:0000256" key="1">
    <source>
        <dbReference type="ARBA" id="ARBA00000085"/>
    </source>
</evidence>
<evidence type="ECO:0000313" key="11">
    <source>
        <dbReference type="Proteomes" id="UP000076609"/>
    </source>
</evidence>
<evidence type="ECO:0000256" key="4">
    <source>
        <dbReference type="ARBA" id="ARBA00022679"/>
    </source>
</evidence>
<keyword evidence="11" id="KW-1185">Reference proteome</keyword>
<feature type="transmembrane region" description="Helical" evidence="8">
    <location>
        <begin position="242"/>
        <end position="264"/>
    </location>
</feature>
<gene>
    <name evidence="10" type="ORF">AVT10_10145</name>
</gene>
<dbReference type="RefSeq" id="WP_066688656.1">
    <property type="nucleotide sequence ID" value="NZ_CP117025.1"/>
</dbReference>
<dbReference type="EC" id="2.7.13.3" evidence="2"/>
<dbReference type="InterPro" id="IPR011495">
    <property type="entry name" value="Sig_transdc_His_kin_sub2_dim/P"/>
</dbReference>
<reference evidence="11" key="1">
    <citation type="submission" date="2016-01" db="EMBL/GenBank/DDBJ databases">
        <title>Draft genome of Chromobacterium sp. F49.</title>
        <authorList>
            <person name="Hong K.W."/>
        </authorList>
    </citation>
    <scope>NUCLEOTIDE SEQUENCE [LARGE SCALE GENOMIC DNA]</scope>
    <source>
        <strain evidence="11">CN3</strain>
    </source>
</reference>
<dbReference type="PANTHER" id="PTHR41523:SF8">
    <property type="entry name" value="ETHYLENE RESPONSE SENSOR PROTEIN"/>
    <property type="match status" value="1"/>
</dbReference>
<comment type="caution">
    <text evidence="10">The sequence shown here is derived from an EMBL/GenBank/DDBJ whole genome shotgun (WGS) entry which is preliminary data.</text>
</comment>
<keyword evidence="4" id="KW-0808">Transferase</keyword>
<keyword evidence="7" id="KW-0067">ATP-binding</keyword>
<dbReference type="Pfam" id="PF07568">
    <property type="entry name" value="HisKA_2"/>
    <property type="match status" value="1"/>
</dbReference>
<organism evidence="10 11">
    <name type="scientific">Sphingomonas hankookensis</name>
    <dbReference type="NCBI Taxonomy" id="563996"/>
    <lineage>
        <taxon>Bacteria</taxon>
        <taxon>Pseudomonadati</taxon>
        <taxon>Pseudomonadota</taxon>
        <taxon>Alphaproteobacteria</taxon>
        <taxon>Sphingomonadales</taxon>
        <taxon>Sphingomonadaceae</taxon>
        <taxon>Sphingomonas</taxon>
    </lineage>
</organism>
<dbReference type="Gene3D" id="3.30.450.20">
    <property type="entry name" value="PAS domain"/>
    <property type="match status" value="1"/>
</dbReference>
<keyword evidence="3" id="KW-0597">Phosphoprotein</keyword>
<comment type="catalytic activity">
    <reaction evidence="1">
        <text>ATP + protein L-histidine = ADP + protein N-phospho-L-histidine.</text>
        <dbReference type="EC" id="2.7.13.3"/>
    </reaction>
</comment>
<evidence type="ECO:0000256" key="3">
    <source>
        <dbReference type="ARBA" id="ARBA00022553"/>
    </source>
</evidence>
<evidence type="ECO:0000259" key="9">
    <source>
        <dbReference type="PROSITE" id="PS50885"/>
    </source>
</evidence>